<dbReference type="PANTHER" id="PTHR21184:SF3">
    <property type="entry name" value="PROTEIN FAM151B"/>
    <property type="match status" value="1"/>
</dbReference>
<dbReference type="Pfam" id="PF10223">
    <property type="entry name" value="Menorin_N"/>
    <property type="match status" value="1"/>
</dbReference>
<dbReference type="AlphaFoldDB" id="V9L7Q1"/>
<proteinExistence type="evidence at transcript level"/>
<reference evidence="3" key="1">
    <citation type="journal article" date="2014" name="Nature">
        <title>Elephant shark genome provides unique insights into gnathostome evolution.</title>
        <authorList>
            <consortium name="International Elephant Shark Genome Sequencing Consortium"/>
            <person name="Venkatesh B."/>
            <person name="Lee A.P."/>
            <person name="Ravi V."/>
            <person name="Maurya A.K."/>
            <person name="Lian M.M."/>
            <person name="Swann J.B."/>
            <person name="Ohta Y."/>
            <person name="Flajnik M.F."/>
            <person name="Sutoh Y."/>
            <person name="Kasahara M."/>
            <person name="Hoon S."/>
            <person name="Gangu V."/>
            <person name="Roy S.W."/>
            <person name="Irimia M."/>
            <person name="Korzh V."/>
            <person name="Kondrychyn I."/>
            <person name="Lim Z.W."/>
            <person name="Tay B.H."/>
            <person name="Tohari S."/>
            <person name="Kong K.W."/>
            <person name="Ho S."/>
            <person name="Lorente-Galdos B."/>
            <person name="Quilez J."/>
            <person name="Marques-Bonet T."/>
            <person name="Raney B.J."/>
            <person name="Ingham P.W."/>
            <person name="Tay A."/>
            <person name="Hillier L.W."/>
            <person name="Minx P."/>
            <person name="Boehm T."/>
            <person name="Wilson R.K."/>
            <person name="Brenner S."/>
            <person name="Warren W.C."/>
        </authorList>
    </citation>
    <scope>NUCLEOTIDE SEQUENCE</scope>
    <source>
        <tissue evidence="3">Brain</tissue>
    </source>
</reference>
<dbReference type="GO" id="GO:0005615">
    <property type="term" value="C:extracellular space"/>
    <property type="evidence" value="ECO:0007669"/>
    <property type="project" value="TreeGrafter"/>
</dbReference>
<dbReference type="EMBL" id="JW874861">
    <property type="protein sequence ID" value="AFP07378.1"/>
    <property type="molecule type" value="mRNA"/>
</dbReference>
<evidence type="ECO:0000259" key="2">
    <source>
        <dbReference type="Pfam" id="PF10223"/>
    </source>
</evidence>
<organism evidence="3">
    <name type="scientific">Callorhinchus milii</name>
    <name type="common">Ghost shark</name>
    <dbReference type="NCBI Taxonomy" id="7868"/>
    <lineage>
        <taxon>Eukaryota</taxon>
        <taxon>Metazoa</taxon>
        <taxon>Chordata</taxon>
        <taxon>Craniata</taxon>
        <taxon>Vertebrata</taxon>
        <taxon>Chondrichthyes</taxon>
        <taxon>Holocephali</taxon>
        <taxon>Chimaeriformes</taxon>
        <taxon>Callorhinchidae</taxon>
        <taxon>Callorhinchus</taxon>
    </lineage>
</organism>
<accession>V9L7Q1</accession>
<sequence>MEQQRERGCGENAVNYFLHRGRIRSKDAVEIKWYHGANRKAQMQEALQSDAHMIEADVIFGSQGSHDGEPIMAHPPDTDSDNTVHEWLNEVLQSDKGIKLDFKSLAAVEPSMKILKGMKDCLGRPIWINADILPGPNGSCKAIDVSGFLGAVTSHLPDVTLSLGWTTGWLAGQTNNGYTWEMVQEMEQICRTLSQPVTFPVRAALVRPSWPQLLWLLQQSERYSLTVWTGKNDVYALEDMLYIRENFNKSKIYYDLSEPQSSKLRNEVYTKNTVK</sequence>
<evidence type="ECO:0000256" key="1">
    <source>
        <dbReference type="ARBA" id="ARBA00044953"/>
    </source>
</evidence>
<evidence type="ECO:0000313" key="3">
    <source>
        <dbReference type="EMBL" id="AFP07378.1"/>
    </source>
</evidence>
<feature type="domain" description="Menorin-like" evidence="2">
    <location>
        <begin position="27"/>
        <end position="260"/>
    </location>
</feature>
<name>V9L7Q1_CALMI</name>
<dbReference type="InterPro" id="IPR019356">
    <property type="entry name" value="Menorin_dom"/>
</dbReference>
<dbReference type="PANTHER" id="PTHR21184">
    <property type="entry name" value="MENORIN (DENDRITIC BRANCHING PROTEIN)"/>
    <property type="match status" value="1"/>
</dbReference>
<comment type="similarity">
    <text evidence="1">Belongs to the menorin family.</text>
</comment>
<protein>
    <recommendedName>
        <fullName evidence="2">Menorin-like domain-containing protein</fullName>
    </recommendedName>
</protein>